<protein>
    <submittedName>
        <fullName evidence="2">Amidophosphoribosyltransferase</fullName>
    </submittedName>
</protein>
<dbReference type="Proteomes" id="UP000594042">
    <property type="component" value="Chromosome"/>
</dbReference>
<evidence type="ECO:0000313" key="2">
    <source>
        <dbReference type="EMBL" id="BCI64199.1"/>
    </source>
</evidence>
<dbReference type="Gene3D" id="3.40.50.2020">
    <property type="match status" value="1"/>
</dbReference>
<keyword evidence="2" id="KW-0328">Glycosyltransferase</keyword>
<dbReference type="InterPro" id="IPR051910">
    <property type="entry name" value="ComF/GntX_DNA_util-trans"/>
</dbReference>
<dbReference type="SUPFAM" id="SSF53271">
    <property type="entry name" value="PRTase-like"/>
    <property type="match status" value="1"/>
</dbReference>
<dbReference type="RefSeq" id="WP_246469120.1">
    <property type="nucleotide sequence ID" value="NZ_AP023322.1"/>
</dbReference>
<dbReference type="InterPro" id="IPR029057">
    <property type="entry name" value="PRTase-like"/>
</dbReference>
<gene>
    <name evidence="2" type="ORF">Cop2CBH44_25520</name>
</gene>
<organism evidence="2 3">
    <name type="scientific">Coprobacter secundus subsp. similis</name>
    <dbReference type="NCBI Taxonomy" id="2751153"/>
    <lineage>
        <taxon>Bacteria</taxon>
        <taxon>Pseudomonadati</taxon>
        <taxon>Bacteroidota</taxon>
        <taxon>Bacteroidia</taxon>
        <taxon>Bacteroidales</taxon>
        <taxon>Barnesiellaceae</taxon>
        <taxon>Coprobacter</taxon>
    </lineage>
</organism>
<evidence type="ECO:0000313" key="3">
    <source>
        <dbReference type="Proteomes" id="UP000594042"/>
    </source>
</evidence>
<comment type="similarity">
    <text evidence="1">Belongs to the ComF/GntX family.</text>
</comment>
<dbReference type="PANTHER" id="PTHR47505:SF1">
    <property type="entry name" value="DNA UTILIZATION PROTEIN YHGH"/>
    <property type="match status" value="1"/>
</dbReference>
<name>A0A7G1HWX7_9BACT</name>
<evidence type="ECO:0000256" key="1">
    <source>
        <dbReference type="ARBA" id="ARBA00008007"/>
    </source>
</evidence>
<dbReference type="AlphaFoldDB" id="A0A7G1HWX7"/>
<keyword evidence="2" id="KW-0808">Transferase</keyword>
<reference evidence="3" key="1">
    <citation type="submission" date="2020-07" db="EMBL/GenBank/DDBJ databases">
        <title>Complete genome sequencing of Coprobacter sp. strain 2CBH44.</title>
        <authorList>
            <person name="Sakamoto M."/>
            <person name="Murakami T."/>
            <person name="Mori H."/>
        </authorList>
    </citation>
    <scope>NUCLEOTIDE SEQUENCE [LARGE SCALE GENOMIC DNA]</scope>
    <source>
        <strain evidence="3">2CBH44</strain>
    </source>
</reference>
<dbReference type="CDD" id="cd06223">
    <property type="entry name" value="PRTases_typeI"/>
    <property type="match status" value="1"/>
</dbReference>
<keyword evidence="3" id="KW-1185">Reference proteome</keyword>
<accession>A0A7G1HWX7</accession>
<dbReference type="InterPro" id="IPR000836">
    <property type="entry name" value="PRTase_dom"/>
</dbReference>
<dbReference type="PANTHER" id="PTHR47505">
    <property type="entry name" value="DNA UTILIZATION PROTEIN YHGH"/>
    <property type="match status" value="1"/>
</dbReference>
<dbReference type="EMBL" id="AP023322">
    <property type="protein sequence ID" value="BCI64199.1"/>
    <property type="molecule type" value="Genomic_DNA"/>
</dbReference>
<dbReference type="GO" id="GO:0016757">
    <property type="term" value="F:glycosyltransferase activity"/>
    <property type="evidence" value="ECO:0007669"/>
    <property type="project" value="UniProtKB-KW"/>
</dbReference>
<sequence length="232" mass="26805">MSSLKQHIGYLIDLFYPRICLICGRALQSHEKHLCMYCIQNIPRTQFHSHSEDNIMEHLFRGKVQIEKAVAFFYFTHHGDYRHLIHQIKYRGEKECARYLGEIYARELGAEFFTDIDLLVPVPLHPKRLRKRGYNQSEWIAMGISDFTGKDIARYLIHRCGTSETQTNKGIYKRWENTQNIFTLGNTSEAEGKHLLLIDDVVTTGATLLSCANTLSNIKNIKISLLTLAMAQ</sequence>
<dbReference type="KEGG" id="copr:Cop2CBH44_25520"/>
<proteinExistence type="inferred from homology"/>